<dbReference type="Proteomes" id="UP000095085">
    <property type="component" value="Unassembled WGS sequence"/>
</dbReference>
<protein>
    <submittedName>
        <fullName evidence="1">Uncharacterized protein</fullName>
    </submittedName>
</protein>
<evidence type="ECO:0000313" key="1">
    <source>
        <dbReference type="EMBL" id="ODV67984.1"/>
    </source>
</evidence>
<proteinExistence type="predicted"/>
<dbReference type="EMBL" id="KV454540">
    <property type="protein sequence ID" value="ODV67984.1"/>
    <property type="molecule type" value="Genomic_DNA"/>
</dbReference>
<keyword evidence="2" id="KW-1185">Reference proteome</keyword>
<dbReference type="STRING" id="984485.A0A1E4RL25"/>
<organism evidence="1 2">
    <name type="scientific">Hyphopichia burtonii NRRL Y-1933</name>
    <dbReference type="NCBI Taxonomy" id="984485"/>
    <lineage>
        <taxon>Eukaryota</taxon>
        <taxon>Fungi</taxon>
        <taxon>Dikarya</taxon>
        <taxon>Ascomycota</taxon>
        <taxon>Saccharomycotina</taxon>
        <taxon>Pichiomycetes</taxon>
        <taxon>Debaryomycetaceae</taxon>
        <taxon>Hyphopichia</taxon>
    </lineage>
</organism>
<dbReference type="AlphaFoldDB" id="A0A1E4RL25"/>
<sequence>MAGLASADAFKFLQAHTDTSVFAAIGIEDSSLVLGTEADFHSHLSDFEVENGELIDTSNNLKINVDAHGFLFESHESSNNNFSIESGSLLLEGEPLLACKSPNSNKFRIGTGPCALSEELDIKLTSSSHISASSASKREAFTVPSGVKDVATISSDIKLEFQQAKNTIGDFFNLNAKLFGALAINVGTKFNQMPIRKHASSSKTFFVGGDEGERVFFYLKSDSTLVDQFNKGIHIFPGGFVGNVQPEGNTDPTPGWKIIDGHLTLNEKSFFACETDDGDQVLSSEYCNYGTPVVLYAIF</sequence>
<dbReference type="RefSeq" id="XP_020077051.1">
    <property type="nucleotide sequence ID" value="XM_020221140.1"/>
</dbReference>
<gene>
    <name evidence="1" type="ORF">HYPBUDRAFT_152680</name>
</gene>
<accession>A0A1E4RL25</accession>
<evidence type="ECO:0000313" key="2">
    <source>
        <dbReference type="Proteomes" id="UP000095085"/>
    </source>
</evidence>
<name>A0A1E4RL25_9ASCO</name>
<dbReference type="GeneID" id="30995690"/>
<reference evidence="2" key="1">
    <citation type="submission" date="2016-05" db="EMBL/GenBank/DDBJ databases">
        <title>Comparative genomics of biotechnologically important yeasts.</title>
        <authorList>
            <consortium name="DOE Joint Genome Institute"/>
            <person name="Riley R."/>
            <person name="Haridas S."/>
            <person name="Wolfe K.H."/>
            <person name="Lopes M.R."/>
            <person name="Hittinger C.T."/>
            <person name="Goker M."/>
            <person name="Salamov A."/>
            <person name="Wisecaver J."/>
            <person name="Long T.M."/>
            <person name="Aerts A.L."/>
            <person name="Barry K."/>
            <person name="Choi C."/>
            <person name="Clum A."/>
            <person name="Coughlan A.Y."/>
            <person name="Deshpande S."/>
            <person name="Douglass A.P."/>
            <person name="Hanson S.J."/>
            <person name="Klenk H.-P."/>
            <person name="Labutti K."/>
            <person name="Lapidus A."/>
            <person name="Lindquist E."/>
            <person name="Lipzen A."/>
            <person name="Meier-Kolthoff J.P."/>
            <person name="Ohm R.A."/>
            <person name="Otillar R.P."/>
            <person name="Pangilinan J."/>
            <person name="Peng Y."/>
            <person name="Rokas A."/>
            <person name="Rosa C.A."/>
            <person name="Scheuner C."/>
            <person name="Sibirny A.A."/>
            <person name="Slot J.C."/>
            <person name="Stielow J.B."/>
            <person name="Sun H."/>
            <person name="Kurtzman C.P."/>
            <person name="Blackwell M."/>
            <person name="Grigoriev I.V."/>
            <person name="Jeffries T.W."/>
        </authorList>
    </citation>
    <scope>NUCLEOTIDE SEQUENCE [LARGE SCALE GENOMIC DNA]</scope>
    <source>
        <strain evidence="2">NRRL Y-1933</strain>
    </source>
</reference>